<name>A0ABS1T2G4_9GAMM</name>
<dbReference type="Proteomes" id="UP000604898">
    <property type="component" value="Unassembled WGS sequence"/>
</dbReference>
<reference evidence="2 3" key="1">
    <citation type="submission" date="2021-01" db="EMBL/GenBank/DDBJ databases">
        <title>Genome sequence of Shewanella schlegeliana JCM 11561.</title>
        <authorList>
            <person name="Zhang H."/>
            <person name="Li C."/>
        </authorList>
    </citation>
    <scope>NUCLEOTIDE SEQUENCE [LARGE SCALE GENOMIC DNA]</scope>
    <source>
        <strain evidence="2 3">JCM 11561</strain>
    </source>
</reference>
<dbReference type="InterPro" id="IPR000758">
    <property type="entry name" value="Enterovir_OMP"/>
</dbReference>
<sequence length="303" mass="33598">MLKITSILTALSLLFFLSPVQAESEFESESIEREPQQARYDRTFPIWAQEAIDLGHELPKPYGFTLNYMSMDQPLVVDSVGFSGLGGLDDILSIKGSKAKQTSETLTLRGDMWVLPFLNLYGVIGHTKGSSVANVKLEADLTEVLPPLYCKFNPCTATSPAFDFALDFKGTTYGVGGTLVGGIDNWFALLDVNYTNTRLNILDGEISSIVVSPRVGYRTKYNNHDVQLWVGAMYQNVEQTFSGYLRDIGIPIGNAKFEVNQHLEDKWNGLIGSQVGITKNIDLLMEFGVGTRNSFMMGLGYRF</sequence>
<protein>
    <submittedName>
        <fullName evidence="2">Virulence protein</fullName>
    </submittedName>
</protein>
<dbReference type="RefSeq" id="WP_202723255.1">
    <property type="nucleotide sequence ID" value="NZ_BPEX01000016.1"/>
</dbReference>
<evidence type="ECO:0000313" key="2">
    <source>
        <dbReference type="EMBL" id="MBL4914988.1"/>
    </source>
</evidence>
<keyword evidence="3" id="KW-1185">Reference proteome</keyword>
<keyword evidence="1" id="KW-0732">Signal</keyword>
<evidence type="ECO:0000313" key="3">
    <source>
        <dbReference type="Proteomes" id="UP000604898"/>
    </source>
</evidence>
<dbReference type="EMBL" id="JAESVD010000012">
    <property type="protein sequence ID" value="MBL4914988.1"/>
    <property type="molecule type" value="Genomic_DNA"/>
</dbReference>
<dbReference type="PROSITE" id="PS00695">
    <property type="entry name" value="ENT_VIR_OMP_2"/>
    <property type="match status" value="1"/>
</dbReference>
<gene>
    <name evidence="2" type="ORF">JMA39_17970</name>
</gene>
<evidence type="ECO:0000256" key="1">
    <source>
        <dbReference type="SAM" id="SignalP"/>
    </source>
</evidence>
<proteinExistence type="predicted"/>
<feature type="chain" id="PRO_5047407375" evidence="1">
    <location>
        <begin position="23"/>
        <end position="303"/>
    </location>
</feature>
<feature type="signal peptide" evidence="1">
    <location>
        <begin position="1"/>
        <end position="22"/>
    </location>
</feature>
<comment type="caution">
    <text evidence="2">The sequence shown here is derived from an EMBL/GenBank/DDBJ whole genome shotgun (WGS) entry which is preliminary data.</text>
</comment>
<organism evidence="2 3">
    <name type="scientific">Shewanella schlegeliana</name>
    <dbReference type="NCBI Taxonomy" id="190308"/>
    <lineage>
        <taxon>Bacteria</taxon>
        <taxon>Pseudomonadati</taxon>
        <taxon>Pseudomonadota</taxon>
        <taxon>Gammaproteobacteria</taxon>
        <taxon>Alteromonadales</taxon>
        <taxon>Shewanellaceae</taxon>
        <taxon>Shewanella</taxon>
    </lineage>
</organism>
<accession>A0ABS1T2G4</accession>